<protein>
    <submittedName>
        <fullName evidence="1">Uncharacterized protein</fullName>
    </submittedName>
</protein>
<dbReference type="EMBL" id="PNCM01000042">
    <property type="protein sequence ID" value="TMP78274.1"/>
    <property type="molecule type" value="Genomic_DNA"/>
</dbReference>
<dbReference type="AlphaFoldDB" id="A0A5S3YR27"/>
<gene>
    <name evidence="1" type="ORF">CWB73_17130</name>
</gene>
<dbReference type="OrthoDB" id="9805133at2"/>
<sequence>MISLLTFSVTSHAEYDRYWLELSTSLVEGSTFKLKARDGNTGWSLIHSRYTEDKFLGPADYNRATLKKLDTEYRVYGVSKFISAPFNWGYAEVGLGLGYGNGSWSENCTDYEKSWFGTSQKCDLKEGGTFGFPFHASATVGRYIGIGVNVDVFLSLERGTVSQFGIVIPFGLFT</sequence>
<evidence type="ECO:0000313" key="2">
    <source>
        <dbReference type="Proteomes" id="UP000307362"/>
    </source>
</evidence>
<accession>A0A5S3YR27</accession>
<proteinExistence type="predicted"/>
<comment type="caution">
    <text evidence="1">The sequence shown here is derived from an EMBL/GenBank/DDBJ whole genome shotgun (WGS) entry which is preliminary data.</text>
</comment>
<name>A0A5S3YR27_9GAMM</name>
<organism evidence="1 2">
    <name type="scientific">Pseudoalteromonas phenolica</name>
    <dbReference type="NCBI Taxonomy" id="161398"/>
    <lineage>
        <taxon>Bacteria</taxon>
        <taxon>Pseudomonadati</taxon>
        <taxon>Pseudomonadota</taxon>
        <taxon>Gammaproteobacteria</taxon>
        <taxon>Alteromonadales</taxon>
        <taxon>Pseudoalteromonadaceae</taxon>
        <taxon>Pseudoalteromonas</taxon>
    </lineage>
</organism>
<reference evidence="2" key="2">
    <citation type="submission" date="2019-06" db="EMBL/GenBank/DDBJ databases">
        <title>Co-occurence of chitin degradation, pigmentation and bioactivity in marine Pseudoalteromonas.</title>
        <authorList>
            <person name="Sonnenschein E.C."/>
            <person name="Bech P.K."/>
        </authorList>
    </citation>
    <scope>NUCLEOTIDE SEQUENCE [LARGE SCALE GENOMIC DNA]</scope>
    <source>
        <strain evidence="2">S1189</strain>
    </source>
</reference>
<reference evidence="1 2" key="1">
    <citation type="submission" date="2017-12" db="EMBL/GenBank/DDBJ databases">
        <authorList>
            <person name="Paulsen S."/>
            <person name="Gram L.K."/>
        </authorList>
    </citation>
    <scope>NUCLEOTIDE SEQUENCE [LARGE SCALE GENOMIC DNA]</scope>
    <source>
        <strain evidence="1 2">S1189</strain>
    </source>
</reference>
<evidence type="ECO:0000313" key="1">
    <source>
        <dbReference type="EMBL" id="TMP78274.1"/>
    </source>
</evidence>
<dbReference type="RefSeq" id="WP_138568712.1">
    <property type="nucleotide sequence ID" value="NZ_PNCM01000042.1"/>
</dbReference>
<dbReference type="Proteomes" id="UP000307362">
    <property type="component" value="Unassembled WGS sequence"/>
</dbReference>